<dbReference type="EMBL" id="JAHWDP010000001">
    <property type="protein sequence ID" value="MBW2937159.1"/>
    <property type="molecule type" value="Genomic_DNA"/>
</dbReference>
<evidence type="ECO:0000256" key="1">
    <source>
        <dbReference type="SAM" id="SignalP"/>
    </source>
</evidence>
<gene>
    <name evidence="2" type="ORF">KXJ69_03515</name>
</gene>
<keyword evidence="3" id="KW-1185">Reference proteome</keyword>
<feature type="signal peptide" evidence="1">
    <location>
        <begin position="1"/>
        <end position="18"/>
    </location>
</feature>
<evidence type="ECO:0000313" key="2">
    <source>
        <dbReference type="EMBL" id="MBW2937159.1"/>
    </source>
</evidence>
<reference evidence="2" key="1">
    <citation type="submission" date="2021-07" db="EMBL/GenBank/DDBJ databases">
        <title>Aureisphaera sp. CAU 1614 isolated from sea sediment.</title>
        <authorList>
            <person name="Kim W."/>
        </authorList>
    </citation>
    <scope>NUCLEOTIDE SEQUENCE</scope>
    <source>
        <strain evidence="2">CAU 1614</strain>
    </source>
</reference>
<feature type="chain" id="PRO_5040834208" evidence="1">
    <location>
        <begin position="19"/>
        <end position="134"/>
    </location>
</feature>
<protein>
    <submittedName>
        <fullName evidence="2">Uncharacterized protein</fullName>
    </submittedName>
</protein>
<sequence>MKKLLLLSILFISLSTMAQNEKVETPKIAVKMEIGQTISLQGVSLTFIDVIEDSRCPKYTNCIWAGRAVVLVEVEVNGKKEQKKIYLGETRNNEPTSKTLYSKDGYFIEVVALNPYPEDGKEKAPYTLLVCESI</sequence>
<dbReference type="RefSeq" id="WP_219051342.1">
    <property type="nucleotide sequence ID" value="NZ_JAHWDP010000001.1"/>
</dbReference>
<evidence type="ECO:0000313" key="3">
    <source>
        <dbReference type="Proteomes" id="UP001138686"/>
    </source>
</evidence>
<keyword evidence="1" id="KW-0732">Signal</keyword>
<organism evidence="2 3">
    <name type="scientific">Halomarinibacterium sedimenti</name>
    <dbReference type="NCBI Taxonomy" id="2857106"/>
    <lineage>
        <taxon>Bacteria</taxon>
        <taxon>Pseudomonadati</taxon>
        <taxon>Bacteroidota</taxon>
        <taxon>Flavobacteriia</taxon>
        <taxon>Flavobacteriales</taxon>
        <taxon>Flavobacteriaceae</taxon>
        <taxon>Halomarinibacterium</taxon>
    </lineage>
</organism>
<name>A0A9X1JUS2_9FLAO</name>
<dbReference type="Proteomes" id="UP001138686">
    <property type="component" value="Unassembled WGS sequence"/>
</dbReference>
<accession>A0A9X1JUS2</accession>
<dbReference type="AlphaFoldDB" id="A0A9X1JUS2"/>
<proteinExistence type="predicted"/>
<comment type="caution">
    <text evidence="2">The sequence shown here is derived from an EMBL/GenBank/DDBJ whole genome shotgun (WGS) entry which is preliminary data.</text>
</comment>